<evidence type="ECO:0000256" key="8">
    <source>
        <dbReference type="ARBA" id="ARBA00022989"/>
    </source>
</evidence>
<dbReference type="InterPro" id="IPR050366">
    <property type="entry name" value="BP-dependent_transpt_permease"/>
</dbReference>
<dbReference type="Gene3D" id="1.10.3720.10">
    <property type="entry name" value="MetI-like"/>
    <property type="match status" value="1"/>
</dbReference>
<dbReference type="RefSeq" id="WP_203271049.1">
    <property type="nucleotide sequence ID" value="NZ_JAFBID010000009.1"/>
</dbReference>
<dbReference type="Pfam" id="PF00528">
    <property type="entry name" value="BPD_transp_1"/>
    <property type="match status" value="1"/>
</dbReference>
<feature type="transmembrane region" description="Helical" evidence="12">
    <location>
        <begin position="181"/>
        <end position="202"/>
    </location>
</feature>
<comment type="similarity">
    <text evidence="10">Belongs to the binding-protein-dependent transport system permease family. OppBC subfamily.</text>
</comment>
<gene>
    <name evidence="14" type="ORF">ACETIH_24100</name>
</gene>
<dbReference type="CDD" id="cd06261">
    <property type="entry name" value="TM_PBP2"/>
    <property type="match status" value="1"/>
</dbReference>
<feature type="transmembrane region" description="Helical" evidence="12">
    <location>
        <begin position="36"/>
        <end position="55"/>
    </location>
</feature>
<dbReference type="Proteomes" id="UP001593940">
    <property type="component" value="Unassembled WGS sequence"/>
</dbReference>
<dbReference type="PANTHER" id="PTHR43386:SF2">
    <property type="entry name" value="OLIGOPEPTIDE TRANSPORT SYSTEM PERMEASE PROTEIN OPPC"/>
    <property type="match status" value="1"/>
</dbReference>
<dbReference type="PANTHER" id="PTHR43386">
    <property type="entry name" value="OLIGOPEPTIDE TRANSPORT SYSTEM PERMEASE PROTEIN APPC"/>
    <property type="match status" value="1"/>
</dbReference>
<dbReference type="Pfam" id="PF12911">
    <property type="entry name" value="OppC_N"/>
    <property type="match status" value="1"/>
</dbReference>
<evidence type="ECO:0000256" key="7">
    <source>
        <dbReference type="ARBA" id="ARBA00022927"/>
    </source>
</evidence>
<feature type="transmembrane region" description="Helical" evidence="12">
    <location>
        <begin position="242"/>
        <end position="261"/>
    </location>
</feature>
<dbReference type="InterPro" id="IPR000515">
    <property type="entry name" value="MetI-like"/>
</dbReference>
<sequence>MAEGAVISDIPATGPVSGRSLWADARARLLRNKASVASMIILGLISLACIFGPFFTGHPFDRVYPDYVRAPASLSAYPKAEQIIPQAERIGSRVRAKPENIEITGDTVRMALVSTSTRPVDERLLAYFERSDLFGTAQVVERQDEGRRLVVDVPIEKQYFFFGTEANGRDLLTRTMKAGQVSLAIGLLATLVAIVIGVIYGATSGYLGGRTDLVMMRIVDVLYSLPFIFFVIMLVVFFGRNFVLVFLAVGAVEWLDMARIVRGQTLSIKRQEYVQAAEALGVGTKGIIRRHVIPNTLGPVVVYMTLMVPRVILLESFLSFLGLGVQEPYTSLGVLISEGAKSIQDSTWMLVYPALTLVAILFCLNFIGDGLRDALDPKDR</sequence>
<dbReference type="EMBL" id="JBHOMY010000119">
    <property type="protein sequence ID" value="MFC1459725.1"/>
    <property type="molecule type" value="Genomic_DNA"/>
</dbReference>
<evidence type="ECO:0000256" key="5">
    <source>
        <dbReference type="ARBA" id="ARBA00022692"/>
    </source>
</evidence>
<comment type="subcellular location">
    <subcellularLocation>
        <location evidence="1">Cell inner membrane</location>
        <topology evidence="1">Multi-pass membrane protein</topology>
    </subcellularLocation>
    <subcellularLocation>
        <location evidence="12">Cell membrane</location>
        <topology evidence="12">Multi-pass membrane protein</topology>
    </subcellularLocation>
</comment>
<dbReference type="SUPFAM" id="SSF161098">
    <property type="entry name" value="MetI-like"/>
    <property type="match status" value="1"/>
</dbReference>
<dbReference type="InterPro" id="IPR035906">
    <property type="entry name" value="MetI-like_sf"/>
</dbReference>
<evidence type="ECO:0000259" key="13">
    <source>
        <dbReference type="PROSITE" id="PS50928"/>
    </source>
</evidence>
<keyword evidence="5 12" id="KW-0812">Transmembrane</keyword>
<accession>A0ABV6YF48</accession>
<evidence type="ECO:0000313" key="14">
    <source>
        <dbReference type="EMBL" id="MFC1459725.1"/>
    </source>
</evidence>
<evidence type="ECO:0000256" key="10">
    <source>
        <dbReference type="ARBA" id="ARBA00024202"/>
    </source>
</evidence>
<feature type="domain" description="ABC transmembrane type-1" evidence="13">
    <location>
        <begin position="179"/>
        <end position="368"/>
    </location>
</feature>
<name>A0ABV6YF48_9HYPH</name>
<evidence type="ECO:0000256" key="4">
    <source>
        <dbReference type="ARBA" id="ARBA00022519"/>
    </source>
</evidence>
<evidence type="ECO:0000256" key="11">
    <source>
        <dbReference type="ARBA" id="ARBA00072251"/>
    </source>
</evidence>
<evidence type="ECO:0000313" key="15">
    <source>
        <dbReference type="Proteomes" id="UP001593940"/>
    </source>
</evidence>
<organism evidence="14 15">
    <name type="scientific">Microvirga arabica</name>
    <dbReference type="NCBI Taxonomy" id="1128671"/>
    <lineage>
        <taxon>Bacteria</taxon>
        <taxon>Pseudomonadati</taxon>
        <taxon>Pseudomonadota</taxon>
        <taxon>Alphaproteobacteria</taxon>
        <taxon>Hyphomicrobiales</taxon>
        <taxon>Methylobacteriaceae</taxon>
        <taxon>Microvirga</taxon>
    </lineage>
</organism>
<feature type="transmembrane region" description="Helical" evidence="12">
    <location>
        <begin position="214"/>
        <end position="236"/>
    </location>
</feature>
<evidence type="ECO:0000256" key="9">
    <source>
        <dbReference type="ARBA" id="ARBA00023136"/>
    </source>
</evidence>
<dbReference type="PROSITE" id="PS50928">
    <property type="entry name" value="ABC_TM1"/>
    <property type="match status" value="1"/>
</dbReference>
<evidence type="ECO:0000256" key="2">
    <source>
        <dbReference type="ARBA" id="ARBA00022448"/>
    </source>
</evidence>
<keyword evidence="9 12" id="KW-0472">Membrane</keyword>
<feature type="transmembrane region" description="Helical" evidence="12">
    <location>
        <begin position="300"/>
        <end position="326"/>
    </location>
</feature>
<proteinExistence type="inferred from homology"/>
<dbReference type="InterPro" id="IPR025966">
    <property type="entry name" value="OppC_N"/>
</dbReference>
<keyword evidence="15" id="KW-1185">Reference proteome</keyword>
<reference evidence="14 15" key="1">
    <citation type="submission" date="2024-09" db="EMBL/GenBank/DDBJ databases">
        <title>Nodulacao em especies de Leguminosae Basais da Amazonia e Caracterizacao dos Rizobios e Bacterias Associadas aos Nodulos.</title>
        <authorList>
            <person name="Jambeiro I.C.A."/>
            <person name="Lopes I.S."/>
            <person name="Aguiar E.R.G.R."/>
            <person name="Santos A.F.J."/>
            <person name="Dos Santos J.M.F."/>
            <person name="Gross E."/>
        </authorList>
    </citation>
    <scope>NUCLEOTIDE SEQUENCE [LARGE SCALE GENOMIC DNA]</scope>
    <source>
        <strain evidence="14 15">BRUESC1165</strain>
    </source>
</reference>
<evidence type="ECO:0000256" key="3">
    <source>
        <dbReference type="ARBA" id="ARBA00022475"/>
    </source>
</evidence>
<keyword evidence="3" id="KW-1003">Cell membrane</keyword>
<feature type="transmembrane region" description="Helical" evidence="12">
    <location>
        <begin position="346"/>
        <end position="368"/>
    </location>
</feature>
<evidence type="ECO:0000256" key="12">
    <source>
        <dbReference type="RuleBase" id="RU363032"/>
    </source>
</evidence>
<keyword evidence="2 12" id="KW-0813">Transport</keyword>
<keyword evidence="7" id="KW-0653">Protein transport</keyword>
<keyword evidence="8 12" id="KW-1133">Transmembrane helix</keyword>
<evidence type="ECO:0000256" key="6">
    <source>
        <dbReference type="ARBA" id="ARBA00022856"/>
    </source>
</evidence>
<comment type="caution">
    <text evidence="14">The sequence shown here is derived from an EMBL/GenBank/DDBJ whole genome shotgun (WGS) entry which is preliminary data.</text>
</comment>
<keyword evidence="4" id="KW-0997">Cell inner membrane</keyword>
<protein>
    <recommendedName>
        <fullName evidence="11">Oligopeptide transport system permease protein OppC</fullName>
    </recommendedName>
</protein>
<keyword evidence="6" id="KW-0571">Peptide transport</keyword>
<evidence type="ECO:0000256" key="1">
    <source>
        <dbReference type="ARBA" id="ARBA00004429"/>
    </source>
</evidence>